<keyword evidence="8" id="KW-0012">Acyltransferase</keyword>
<evidence type="ECO:0000256" key="4">
    <source>
        <dbReference type="ARBA" id="ARBA00006558"/>
    </source>
</evidence>
<dbReference type="GO" id="GO:0008610">
    <property type="term" value="P:lipid biosynthetic process"/>
    <property type="evidence" value="ECO:0007669"/>
    <property type="project" value="UniProtKB-ARBA"/>
</dbReference>
<keyword evidence="14" id="KW-0614">Plasmid</keyword>
<dbReference type="Gene3D" id="3.30.559.10">
    <property type="entry name" value="Chloramphenicol acetyltransferase-like domain"/>
    <property type="match status" value="1"/>
</dbReference>
<evidence type="ECO:0000256" key="8">
    <source>
        <dbReference type="ARBA" id="ARBA00023315"/>
    </source>
</evidence>
<dbReference type="HOGENOM" id="CLU_048554_0_0_3"/>
<evidence type="ECO:0000256" key="1">
    <source>
        <dbReference type="ARBA" id="ARBA00000026"/>
    </source>
</evidence>
<dbReference type="KEGG" id="cep:Cri9333_4725"/>
<dbReference type="Proteomes" id="UP000010472">
    <property type="component" value="Plasmid pCRI9333.01"/>
</dbReference>
<dbReference type="PANTHER" id="PTHR28037">
    <property type="entry name" value="ALCOHOL O-ACETYLTRANSFERASE 1-RELATED"/>
    <property type="match status" value="1"/>
</dbReference>
<comment type="similarity">
    <text evidence="4">Belongs to the acyltransferase PapA5 family.</text>
</comment>
<evidence type="ECO:0000313" key="15">
    <source>
        <dbReference type="Proteomes" id="UP000010472"/>
    </source>
</evidence>
<evidence type="ECO:0000256" key="6">
    <source>
        <dbReference type="ARBA" id="ARBA00013449"/>
    </source>
</evidence>
<evidence type="ECO:0000256" key="11">
    <source>
        <dbReference type="ARBA" id="ARBA00033407"/>
    </source>
</evidence>
<reference evidence="14 15" key="1">
    <citation type="submission" date="2012-06" db="EMBL/GenBank/DDBJ databases">
        <title>Finished plasmid 1 of genome of Crinalium epipsammum PCC 9333.</title>
        <authorList>
            <consortium name="US DOE Joint Genome Institute"/>
            <person name="Gugger M."/>
            <person name="Coursin T."/>
            <person name="Rippka R."/>
            <person name="Tandeau De Marsac N."/>
            <person name="Huntemann M."/>
            <person name="Wei C.-L."/>
            <person name="Han J."/>
            <person name="Detter J.C."/>
            <person name="Han C."/>
            <person name="Tapia R."/>
            <person name="Davenport K."/>
            <person name="Daligault H."/>
            <person name="Erkkila T."/>
            <person name="Gu W."/>
            <person name="Munk A.C.C."/>
            <person name="Teshima H."/>
            <person name="Xu Y."/>
            <person name="Chain P."/>
            <person name="Chen A."/>
            <person name="Krypides N."/>
            <person name="Mavromatis K."/>
            <person name="Markowitz V."/>
            <person name="Szeto E."/>
            <person name="Ivanova N."/>
            <person name="Mikhailova N."/>
            <person name="Ovchinnikova G."/>
            <person name="Pagani I."/>
            <person name="Pati A."/>
            <person name="Goodwin L."/>
            <person name="Peters L."/>
            <person name="Pitluck S."/>
            <person name="Woyke T."/>
            <person name="Kerfeld C."/>
        </authorList>
    </citation>
    <scope>NUCLEOTIDE SEQUENCE [LARGE SCALE GENOMIC DNA]</scope>
    <source>
        <strain evidence="14 15">PCC 9333</strain>
        <plasmid evidence="15">Plasmid pCRI9333.01</plasmid>
    </source>
</reference>
<dbReference type="InterPro" id="IPR001242">
    <property type="entry name" value="Condensation_dom"/>
</dbReference>
<sequence>MNRLLGVSEHLRWLLDQRWSFNFILSARVTGAISVQQLTDALAWVQCRHPLLAVKIVTEDGQQPRFVSEGVPNIPLRVVKRQGGEHWCQEAEAELSLPFSWNSGPLLRVVFLQGEIVSELIITCHHSIGDGLSVIYLLRDILLEISTKATTREILPELPSWEERIFLAQGNISNNVIAPVALTEKKNKKSVSDTDMVLNRVSNQEVISGNKRSSILHWCLSPKDTAMLTSRCHEKQSSVQSAICAAFLLSIAQEMNSPEGTVHKCVSPCNVRNYLVPAIGEDFGLYISGLFTSHTLKPETSFWGLAQEVKHQINDLIMPEKMFQYIRPTKAFLSTQPDPQMVYQQMTQKGDLCVTNLGRLNITQQFGSLYLEAIYGPIVQSSENIKIVGIATMEGKMFFTFTFSESVLPRSQAEKIKATAMRCIAKVVADSNRCG</sequence>
<dbReference type="Gene3D" id="3.30.559.30">
    <property type="entry name" value="Nonribosomal peptide synthetase, condensation domain"/>
    <property type="match status" value="1"/>
</dbReference>
<evidence type="ECO:0000256" key="2">
    <source>
        <dbReference type="ARBA" id="ARBA00000625"/>
    </source>
</evidence>
<organism evidence="14 15">
    <name type="scientific">Crinalium epipsammum PCC 9333</name>
    <dbReference type="NCBI Taxonomy" id="1173022"/>
    <lineage>
        <taxon>Bacteria</taxon>
        <taxon>Bacillati</taxon>
        <taxon>Cyanobacteriota</taxon>
        <taxon>Cyanophyceae</taxon>
        <taxon>Gomontiellales</taxon>
        <taxon>Gomontiellaceae</taxon>
        <taxon>Crinalium</taxon>
    </lineage>
</organism>
<dbReference type="InterPro" id="IPR023213">
    <property type="entry name" value="CAT-like_dom_sf"/>
</dbReference>
<dbReference type="Pfam" id="PF16911">
    <property type="entry name" value="PapA_C"/>
    <property type="match status" value="1"/>
</dbReference>
<proteinExistence type="inferred from homology"/>
<keyword evidence="15" id="KW-1185">Reference proteome</keyword>
<dbReference type="RefSeq" id="WP_015179934.1">
    <property type="nucleotide sequence ID" value="NC_019733.1"/>
</dbReference>
<dbReference type="GO" id="GO:0016746">
    <property type="term" value="F:acyltransferase activity"/>
    <property type="evidence" value="ECO:0007669"/>
    <property type="project" value="UniProtKB-KW"/>
</dbReference>
<accession>K9W577</accession>
<evidence type="ECO:0000256" key="7">
    <source>
        <dbReference type="ARBA" id="ARBA00022679"/>
    </source>
</evidence>
<comment type="catalytic activity">
    <reaction evidence="2">
        <text>2 a mycocerosyl-[mycocerosic acid synthase] + a phenolphthiocerol = a dimycocerosyl phenolphthiocerol + 2 holo-[mycocerosic acid synthase].</text>
        <dbReference type="EC" id="2.3.1.282"/>
    </reaction>
</comment>
<dbReference type="EC" id="2.3.1.282" evidence="5"/>
<dbReference type="EMBL" id="CP003621">
    <property type="protein sequence ID" value="AFZ15503.1"/>
    <property type="molecule type" value="Genomic_DNA"/>
</dbReference>
<evidence type="ECO:0000259" key="13">
    <source>
        <dbReference type="Pfam" id="PF16911"/>
    </source>
</evidence>
<name>K9W577_9CYAN</name>
<geneLocation type="plasmid" evidence="14 15">
    <name>pCRI9333.01</name>
</geneLocation>
<comment type="catalytic activity">
    <reaction evidence="3">
        <text>2 a mycocerosyl-[mycocerosic acid synthase] + a phthiodiolone = a dimycocerosyl phthiodiolone + 2 holo-[mycocerosic acid synthase].</text>
        <dbReference type="EC" id="2.3.1.282"/>
    </reaction>
</comment>
<dbReference type="Pfam" id="PF00668">
    <property type="entry name" value="Condensation"/>
    <property type="match status" value="1"/>
</dbReference>
<evidence type="ECO:0000256" key="10">
    <source>
        <dbReference type="ARBA" id="ARBA00032317"/>
    </source>
</evidence>
<dbReference type="AlphaFoldDB" id="K9W577"/>
<feature type="domain" description="Condensation" evidence="12">
    <location>
        <begin position="17"/>
        <end position="142"/>
    </location>
</feature>
<dbReference type="InterPro" id="IPR052058">
    <property type="entry name" value="Alcohol_O-acetyltransferase"/>
</dbReference>
<gene>
    <name evidence="14" type="ORF">Cri9333_4725</name>
</gene>
<dbReference type="OrthoDB" id="863140at2"/>
<evidence type="ECO:0000256" key="3">
    <source>
        <dbReference type="ARBA" id="ARBA00001907"/>
    </source>
</evidence>
<evidence type="ECO:0000256" key="5">
    <source>
        <dbReference type="ARBA" id="ARBA00012866"/>
    </source>
</evidence>
<comment type="catalytic activity">
    <reaction evidence="1">
        <text>2 a mycocerosyl-[mycocerosic acid synthase] + a phthiocerol = a dimycocerosyl phthiocerol + 2 holo-[mycocerosic acid synthase].</text>
        <dbReference type="EC" id="2.3.1.282"/>
    </reaction>
</comment>
<evidence type="ECO:0000259" key="12">
    <source>
        <dbReference type="Pfam" id="PF00668"/>
    </source>
</evidence>
<protein>
    <recommendedName>
        <fullName evidence="6">Phthiocerol/phthiodiolone dimycocerosyl transferase</fullName>
        <ecNumber evidence="5">2.3.1.282</ecNumber>
    </recommendedName>
    <alternativeName>
        <fullName evidence="11">Acyltransferase PapA5</fullName>
    </alternativeName>
    <alternativeName>
        <fullName evidence="9">Phthiocerol/phthiodiolone O-acyltransferase</fullName>
    </alternativeName>
    <alternativeName>
        <fullName evidence="10">Polyketide synthase-associated protein A5</fullName>
    </alternativeName>
</protein>
<dbReference type="InterPro" id="IPR031641">
    <property type="entry name" value="PapA_C"/>
</dbReference>
<feature type="domain" description="Phthiocerol/phthiodiolone dimycocerosyl transferase C-terminal" evidence="13">
    <location>
        <begin position="219"/>
        <end position="381"/>
    </location>
</feature>
<dbReference type="SUPFAM" id="SSF52777">
    <property type="entry name" value="CoA-dependent acyltransferases"/>
    <property type="match status" value="2"/>
</dbReference>
<evidence type="ECO:0000313" key="14">
    <source>
        <dbReference type="EMBL" id="AFZ15503.1"/>
    </source>
</evidence>
<evidence type="ECO:0000256" key="9">
    <source>
        <dbReference type="ARBA" id="ARBA00030465"/>
    </source>
</evidence>
<dbReference type="PANTHER" id="PTHR28037:SF1">
    <property type="entry name" value="ALCOHOL O-ACETYLTRANSFERASE 1-RELATED"/>
    <property type="match status" value="1"/>
</dbReference>
<keyword evidence="7" id="KW-0808">Transferase</keyword>